<evidence type="ECO:0000313" key="12">
    <source>
        <dbReference type="EMBL" id="GER02076.1"/>
    </source>
</evidence>
<feature type="transmembrane region" description="Helical" evidence="9">
    <location>
        <begin position="46"/>
        <end position="62"/>
    </location>
</feature>
<feature type="transmembrane region" description="Helical" evidence="9">
    <location>
        <begin position="83"/>
        <end position="104"/>
    </location>
</feature>
<evidence type="ECO:0000256" key="4">
    <source>
        <dbReference type="ARBA" id="ARBA00022519"/>
    </source>
</evidence>
<evidence type="ECO:0000256" key="3">
    <source>
        <dbReference type="ARBA" id="ARBA00022475"/>
    </source>
</evidence>
<evidence type="ECO:0000256" key="5">
    <source>
        <dbReference type="ARBA" id="ARBA00022692"/>
    </source>
</evidence>
<keyword evidence="7 9" id="KW-0472">Membrane</keyword>
<evidence type="ECO:0000313" key="11">
    <source>
        <dbReference type="EMBL" id="GEQ98345.1"/>
    </source>
</evidence>
<dbReference type="PANTHER" id="PTHR35011">
    <property type="entry name" value="2,3-DIKETO-L-GULONATE TRAP TRANSPORTER SMALL PERMEASE PROTEIN YIAM"/>
    <property type="match status" value="1"/>
</dbReference>
<dbReference type="GO" id="GO:0005886">
    <property type="term" value="C:plasma membrane"/>
    <property type="evidence" value="ECO:0007669"/>
    <property type="project" value="UniProtKB-SubCell"/>
</dbReference>
<keyword evidence="5 9" id="KW-0812">Transmembrane</keyword>
<dbReference type="InterPro" id="IPR055348">
    <property type="entry name" value="DctQ"/>
</dbReference>
<name>A0A5A7MTM5_9PROT</name>
<keyword evidence="4 9" id="KW-0997">Cell inner membrane</keyword>
<dbReference type="EMBL" id="BKCL01000005">
    <property type="protein sequence ID" value="GEQ98345.1"/>
    <property type="molecule type" value="Genomic_DNA"/>
</dbReference>
<keyword evidence="6 9" id="KW-1133">Transmembrane helix</keyword>
<dbReference type="InterPro" id="IPR007387">
    <property type="entry name" value="TRAP_DctQ"/>
</dbReference>
<comment type="subcellular location">
    <subcellularLocation>
        <location evidence="1 9">Cell inner membrane</location>
        <topology evidence="1 9">Multi-pass membrane protein</topology>
    </subcellularLocation>
</comment>
<dbReference type="PANTHER" id="PTHR35011:SF4">
    <property type="entry name" value="SLL1102 PROTEIN"/>
    <property type="match status" value="1"/>
</dbReference>
<evidence type="ECO:0000259" key="10">
    <source>
        <dbReference type="Pfam" id="PF04290"/>
    </source>
</evidence>
<dbReference type="AlphaFoldDB" id="A0A5A7MTM5"/>
<evidence type="ECO:0000256" key="7">
    <source>
        <dbReference type="ARBA" id="ARBA00023136"/>
    </source>
</evidence>
<comment type="function">
    <text evidence="9">Part of the tripartite ATP-independent periplasmic (TRAP) transport system.</text>
</comment>
<accession>A0A5A7MTM5</accession>
<feature type="transmembrane region" description="Helical" evidence="9">
    <location>
        <begin position="132"/>
        <end position="150"/>
    </location>
</feature>
<evidence type="ECO:0000256" key="6">
    <source>
        <dbReference type="ARBA" id="ARBA00022989"/>
    </source>
</evidence>
<comment type="subunit">
    <text evidence="9">The complex comprises the extracytoplasmic solute receptor protein and the two transmembrane proteins.</text>
</comment>
<dbReference type="GO" id="GO:0022857">
    <property type="term" value="F:transmembrane transporter activity"/>
    <property type="evidence" value="ECO:0007669"/>
    <property type="project" value="UniProtKB-UniRule"/>
</dbReference>
<feature type="transmembrane region" description="Helical" evidence="9">
    <location>
        <begin position="12"/>
        <end position="34"/>
    </location>
</feature>
<evidence type="ECO:0000256" key="8">
    <source>
        <dbReference type="ARBA" id="ARBA00038436"/>
    </source>
</evidence>
<keyword evidence="3" id="KW-1003">Cell membrane</keyword>
<comment type="similarity">
    <text evidence="8 9">Belongs to the TRAP transporter small permease family.</text>
</comment>
<dbReference type="RefSeq" id="WP_210431695.1">
    <property type="nucleotide sequence ID" value="NZ_BKCL01000005.1"/>
</dbReference>
<keyword evidence="14" id="KW-1185">Reference proteome</keyword>
<feature type="domain" description="Tripartite ATP-independent periplasmic transporters DctQ component" evidence="10">
    <location>
        <begin position="20"/>
        <end position="151"/>
    </location>
</feature>
<evidence type="ECO:0000256" key="2">
    <source>
        <dbReference type="ARBA" id="ARBA00022448"/>
    </source>
</evidence>
<organism evidence="11 13">
    <name type="scientific">Iodidimonas gelatinilytica</name>
    <dbReference type="NCBI Taxonomy" id="1236966"/>
    <lineage>
        <taxon>Bacteria</taxon>
        <taxon>Pseudomonadati</taxon>
        <taxon>Pseudomonadota</taxon>
        <taxon>Alphaproteobacteria</taxon>
        <taxon>Iodidimonadales</taxon>
        <taxon>Iodidimonadaceae</taxon>
        <taxon>Iodidimonas</taxon>
    </lineage>
</organism>
<sequence length="164" mass="18286">MLDRFNEAIGHALGWAALALVLVQFILVLSTAVFAQGSIWLQESRLYINALIFLGGAGYALLHEDHVRVDLFYRTADPVARSWVDFLGSFIFLMPFLFLIWWAGLPYVFESIISNEGSLETGGLPFVYLKKALILMFAATLSLQSIALILRAGLRLFDDNEAAI</sequence>
<evidence type="ECO:0000256" key="1">
    <source>
        <dbReference type="ARBA" id="ARBA00004429"/>
    </source>
</evidence>
<evidence type="ECO:0000313" key="13">
    <source>
        <dbReference type="Proteomes" id="UP000322084"/>
    </source>
</evidence>
<dbReference type="Pfam" id="PF04290">
    <property type="entry name" value="DctQ"/>
    <property type="match status" value="1"/>
</dbReference>
<dbReference type="EMBL" id="BKCM01000017">
    <property type="protein sequence ID" value="GER02076.1"/>
    <property type="molecule type" value="Genomic_DNA"/>
</dbReference>
<accession>A0A5A7N4T8</accession>
<evidence type="ECO:0000256" key="9">
    <source>
        <dbReference type="RuleBase" id="RU369079"/>
    </source>
</evidence>
<proteinExistence type="inferred from homology"/>
<comment type="caution">
    <text evidence="11">The sequence shown here is derived from an EMBL/GenBank/DDBJ whole genome shotgun (WGS) entry which is preliminary data.</text>
</comment>
<dbReference type="Proteomes" id="UP000322084">
    <property type="component" value="Unassembled WGS sequence"/>
</dbReference>
<gene>
    <name evidence="11" type="ORF">JCM17844_19820</name>
    <name evidence="12" type="ORF">JCM17845_26990</name>
</gene>
<protein>
    <recommendedName>
        <fullName evidence="9">TRAP transporter small permease protein</fullName>
    </recommendedName>
</protein>
<dbReference type="Proteomes" id="UP000325187">
    <property type="component" value="Unassembled WGS sequence"/>
</dbReference>
<keyword evidence="2 9" id="KW-0813">Transport</keyword>
<evidence type="ECO:0000313" key="14">
    <source>
        <dbReference type="Proteomes" id="UP000325187"/>
    </source>
</evidence>
<reference evidence="13 14" key="1">
    <citation type="submission" date="2019-09" db="EMBL/GenBank/DDBJ databases">
        <title>NBRP : Genome information of microbial organism related human and environment.</title>
        <authorList>
            <person name="Hattori M."/>
            <person name="Oshima K."/>
            <person name="Inaba H."/>
            <person name="Suda W."/>
            <person name="Sakamoto M."/>
            <person name="Iino T."/>
            <person name="Kitahara M."/>
            <person name="Oshida Y."/>
            <person name="Iida T."/>
            <person name="Kudo T."/>
            <person name="Itoh T."/>
            <person name="Ohkuma M."/>
        </authorList>
    </citation>
    <scope>NUCLEOTIDE SEQUENCE [LARGE SCALE GENOMIC DNA]</scope>
    <source>
        <strain evidence="11 13">Hi-2</strain>
        <strain evidence="12 14">Mie-1</strain>
    </source>
</reference>